<dbReference type="GO" id="GO:0008977">
    <property type="term" value="F:prephenate dehydrogenase (NAD+) activity"/>
    <property type="evidence" value="ECO:0007669"/>
    <property type="project" value="InterPro"/>
</dbReference>
<dbReference type="RefSeq" id="WP_127153783.1">
    <property type="nucleotide sequence ID" value="NZ_CP029042.1"/>
</dbReference>
<accession>A0A3S9YIR3</accession>
<dbReference type="SUPFAM" id="SSF48179">
    <property type="entry name" value="6-phosphogluconate dehydrogenase C-terminal domain-like"/>
    <property type="match status" value="1"/>
</dbReference>
<feature type="domain" description="Prephenate/arogenate dehydrogenase" evidence="3">
    <location>
        <begin position="3"/>
        <end position="281"/>
    </location>
</feature>
<evidence type="ECO:0000256" key="1">
    <source>
        <dbReference type="ARBA" id="ARBA00007964"/>
    </source>
</evidence>
<comment type="similarity">
    <text evidence="1">Belongs to the prephenate/arogenate dehydrogenase family.</text>
</comment>
<dbReference type="Pfam" id="PF20463">
    <property type="entry name" value="PDH_C"/>
    <property type="match status" value="1"/>
</dbReference>
<evidence type="ECO:0000256" key="2">
    <source>
        <dbReference type="ARBA" id="ARBA00023002"/>
    </source>
</evidence>
<evidence type="ECO:0000259" key="3">
    <source>
        <dbReference type="PROSITE" id="PS51176"/>
    </source>
</evidence>
<dbReference type="SUPFAM" id="SSF51735">
    <property type="entry name" value="NAD(P)-binding Rossmann-fold domains"/>
    <property type="match status" value="1"/>
</dbReference>
<dbReference type="GO" id="GO:0004665">
    <property type="term" value="F:prephenate dehydrogenase (NADP+) activity"/>
    <property type="evidence" value="ECO:0007669"/>
    <property type="project" value="InterPro"/>
</dbReference>
<dbReference type="GO" id="GO:0006571">
    <property type="term" value="P:tyrosine biosynthetic process"/>
    <property type="evidence" value="ECO:0007669"/>
    <property type="project" value="InterPro"/>
</dbReference>
<keyword evidence="2" id="KW-0560">Oxidoreductase</keyword>
<evidence type="ECO:0000313" key="5">
    <source>
        <dbReference type="Proteomes" id="UP000275579"/>
    </source>
</evidence>
<name>A0A3S9YIR3_9ACTN</name>
<reference evidence="4 5" key="1">
    <citation type="submission" date="2018-04" db="EMBL/GenBank/DDBJ databases">
        <title>Complete genome sequences of Streptomyces lydicus strain WYEC and characterization of antagonistic properties of biological control agents.</title>
        <authorList>
            <person name="Mariita R.M."/>
            <person name="Sello J.K."/>
        </authorList>
    </citation>
    <scope>NUCLEOTIDE SEQUENCE [LARGE SCALE GENOMIC DNA]</scope>
    <source>
        <strain evidence="4 5">WYEC 108</strain>
    </source>
</reference>
<proteinExistence type="inferred from homology"/>
<organism evidence="4 5">
    <name type="scientific">Streptomyces lydicus</name>
    <dbReference type="NCBI Taxonomy" id="47763"/>
    <lineage>
        <taxon>Bacteria</taxon>
        <taxon>Bacillati</taxon>
        <taxon>Actinomycetota</taxon>
        <taxon>Actinomycetes</taxon>
        <taxon>Kitasatosporales</taxon>
        <taxon>Streptomycetaceae</taxon>
        <taxon>Streptomyces</taxon>
    </lineage>
</organism>
<dbReference type="PANTHER" id="PTHR21363">
    <property type="entry name" value="PREPHENATE DEHYDROGENASE"/>
    <property type="match status" value="1"/>
</dbReference>
<dbReference type="PANTHER" id="PTHR21363:SF0">
    <property type="entry name" value="PREPHENATE DEHYDROGENASE [NADP(+)]"/>
    <property type="match status" value="1"/>
</dbReference>
<dbReference type="InterPro" id="IPR050812">
    <property type="entry name" value="Preph/Arog_dehydrog"/>
</dbReference>
<gene>
    <name evidence="4" type="ORF">DDE74_32405</name>
</gene>
<dbReference type="GO" id="GO:0070403">
    <property type="term" value="F:NAD+ binding"/>
    <property type="evidence" value="ECO:0007669"/>
    <property type="project" value="InterPro"/>
</dbReference>
<dbReference type="EMBL" id="CP029042">
    <property type="protein sequence ID" value="AZS75003.1"/>
    <property type="molecule type" value="Genomic_DNA"/>
</dbReference>
<dbReference type="InterPro" id="IPR046826">
    <property type="entry name" value="PDH_N"/>
</dbReference>
<dbReference type="NCBIfam" id="NF005112">
    <property type="entry name" value="PRK06545.2-4"/>
    <property type="match status" value="1"/>
</dbReference>
<sequence>MIRTTAVVGTGLIGTSVGLALSSRGVDVHLIDIDERTAHVAAALGAGTVSAPARPVDIAVLAVPPHVTSKVLTEQQSRGLARTYTDVAGVTGPAYRAVLSGPHLADYVGGHPMAGGEQPGPLAARRDLFEDRRWVLTPGPATSQSALNRSLELVALCRAVPVVMDSASHDRAIALVSHVPHVVSALMAACLENAPAEALRLVGREVRELTRIAGEDPQLWSQILRANVSTVAEVLGDLATHLDATLGALHDLALDAPEAQERGLAVLEDLLHRGQRGTSAVRGGAVDHGTRSETVSVGIEGRPGELRRLLSVVEEFKRHTTGINVEQCARPSGLRIRIDALPPTAGLLEARLKEEGWNVLAPC</sequence>
<protein>
    <submittedName>
        <fullName evidence="4">Prephenate dehydrogenase</fullName>
    </submittedName>
</protein>
<dbReference type="Gene3D" id="3.40.50.720">
    <property type="entry name" value="NAD(P)-binding Rossmann-like Domain"/>
    <property type="match status" value="1"/>
</dbReference>
<dbReference type="InterPro" id="IPR046825">
    <property type="entry name" value="PDH_C"/>
</dbReference>
<dbReference type="InterPro" id="IPR008927">
    <property type="entry name" value="6-PGluconate_DH-like_C_sf"/>
</dbReference>
<dbReference type="InterPro" id="IPR003099">
    <property type="entry name" value="Prephen_DH"/>
</dbReference>
<dbReference type="PROSITE" id="PS51176">
    <property type="entry name" value="PDH_ADH"/>
    <property type="match status" value="1"/>
</dbReference>
<evidence type="ECO:0000313" key="4">
    <source>
        <dbReference type="EMBL" id="AZS75003.1"/>
    </source>
</evidence>
<dbReference type="Pfam" id="PF02153">
    <property type="entry name" value="PDH_N"/>
    <property type="match status" value="1"/>
</dbReference>
<dbReference type="AlphaFoldDB" id="A0A3S9YIR3"/>
<dbReference type="Gene3D" id="1.10.3660.10">
    <property type="entry name" value="6-phosphogluconate dehydrogenase C-terminal like domain"/>
    <property type="match status" value="1"/>
</dbReference>
<dbReference type="Proteomes" id="UP000275579">
    <property type="component" value="Chromosome"/>
</dbReference>
<dbReference type="InterPro" id="IPR036291">
    <property type="entry name" value="NAD(P)-bd_dom_sf"/>
</dbReference>